<evidence type="ECO:0000256" key="13">
    <source>
        <dbReference type="ARBA" id="ARBA00049469"/>
    </source>
</evidence>
<dbReference type="GO" id="GO:0016984">
    <property type="term" value="F:ribulose-bisphosphate carboxylase activity"/>
    <property type="evidence" value="ECO:0007669"/>
    <property type="project" value="UniProtKB-EC"/>
</dbReference>
<accession>A0A1S4C2V8</accession>
<dbReference type="PaxDb" id="4097-A0A1S4C2V8"/>
<dbReference type="InterPro" id="IPR036422">
    <property type="entry name" value="RuBisCO_lsu_N_sf"/>
</dbReference>
<dbReference type="EC" id="4.1.1.39" evidence="3"/>
<keyword evidence="6" id="KW-0934">Plastid</keyword>
<comment type="subcellular location">
    <subcellularLocation>
        <location evidence="1">Plastid</location>
    </subcellularLocation>
</comment>
<dbReference type="RefSeq" id="XP_016495506.1">
    <property type="nucleotide sequence ID" value="XM_016640020.1"/>
</dbReference>
<dbReference type="InterPro" id="IPR036412">
    <property type="entry name" value="HAD-like_sf"/>
</dbReference>
<evidence type="ECO:0000256" key="8">
    <source>
        <dbReference type="ARBA" id="ARBA00023033"/>
    </source>
</evidence>
<dbReference type="GO" id="GO:0009853">
    <property type="term" value="P:photorespiration"/>
    <property type="evidence" value="ECO:0007669"/>
    <property type="project" value="UniProtKB-KW"/>
</dbReference>
<keyword evidence="11" id="KW-0120">Carbon dioxide fixation</keyword>
<evidence type="ECO:0000256" key="2">
    <source>
        <dbReference type="ARBA" id="ARBA00006204"/>
    </source>
</evidence>
<dbReference type="GO" id="GO:0019253">
    <property type="term" value="P:reductive pentose-phosphate cycle"/>
    <property type="evidence" value="ECO:0007669"/>
    <property type="project" value="UniProtKB-KW"/>
</dbReference>
<dbReference type="InterPro" id="IPR023214">
    <property type="entry name" value="HAD_sf"/>
</dbReference>
<evidence type="ECO:0000256" key="10">
    <source>
        <dbReference type="ARBA" id="ARBA00023239"/>
    </source>
</evidence>
<dbReference type="PANTHER" id="PTHR47105:SF1">
    <property type="entry name" value="OS06G0665100 PROTEIN"/>
    <property type="match status" value="1"/>
</dbReference>
<dbReference type="OrthoDB" id="444127at2759"/>
<comment type="catalytic activity">
    <reaction evidence="13">
        <text>2 (2R)-3-phosphoglycerate + 2 H(+) = D-ribulose 1,5-bisphosphate + CO2 + H2O</text>
        <dbReference type="Rhea" id="RHEA:23124"/>
        <dbReference type="ChEBI" id="CHEBI:15377"/>
        <dbReference type="ChEBI" id="CHEBI:15378"/>
        <dbReference type="ChEBI" id="CHEBI:16526"/>
        <dbReference type="ChEBI" id="CHEBI:57870"/>
        <dbReference type="ChEBI" id="CHEBI:58272"/>
        <dbReference type="EC" id="4.1.1.39"/>
    </reaction>
</comment>
<evidence type="ECO:0000256" key="6">
    <source>
        <dbReference type="ARBA" id="ARBA00022640"/>
    </source>
</evidence>
<evidence type="ECO:0000313" key="15">
    <source>
        <dbReference type="RefSeq" id="XP_016495506.1"/>
    </source>
</evidence>
<dbReference type="GO" id="GO:0009536">
    <property type="term" value="C:plastid"/>
    <property type="evidence" value="ECO:0007669"/>
    <property type="project" value="UniProtKB-SubCell"/>
</dbReference>
<evidence type="ECO:0000256" key="9">
    <source>
        <dbReference type="ARBA" id="ARBA00023238"/>
    </source>
</evidence>
<dbReference type="SMR" id="A0A1S4C2V8"/>
<dbReference type="Pfam" id="PF02788">
    <property type="entry name" value="RuBisCO_large_N"/>
    <property type="match status" value="1"/>
</dbReference>
<feature type="domain" description="Ribulose bisphosphate carboxylase large subunit ferrodoxin-like N-terminal" evidence="14">
    <location>
        <begin position="29"/>
        <end position="92"/>
    </location>
</feature>
<comment type="catalytic activity">
    <reaction evidence="12">
        <text>D-ribulose 1,5-bisphosphate + O2 = 2-phosphoglycolate + (2R)-3-phosphoglycerate + 2 H(+)</text>
        <dbReference type="Rhea" id="RHEA:36631"/>
        <dbReference type="ChEBI" id="CHEBI:15378"/>
        <dbReference type="ChEBI" id="CHEBI:15379"/>
        <dbReference type="ChEBI" id="CHEBI:57870"/>
        <dbReference type="ChEBI" id="CHEBI:58033"/>
        <dbReference type="ChEBI" id="CHEBI:58272"/>
    </reaction>
</comment>
<dbReference type="SUPFAM" id="SSF54966">
    <property type="entry name" value="RuBisCO, large subunit, small (N-terminal) domain"/>
    <property type="match status" value="1"/>
</dbReference>
<organism evidence="15">
    <name type="scientific">Nicotiana tabacum</name>
    <name type="common">Common tobacco</name>
    <dbReference type="NCBI Taxonomy" id="4097"/>
    <lineage>
        <taxon>Eukaryota</taxon>
        <taxon>Viridiplantae</taxon>
        <taxon>Streptophyta</taxon>
        <taxon>Embryophyta</taxon>
        <taxon>Tracheophyta</taxon>
        <taxon>Spermatophyta</taxon>
        <taxon>Magnoliopsida</taxon>
        <taxon>eudicotyledons</taxon>
        <taxon>Gunneridae</taxon>
        <taxon>Pentapetalae</taxon>
        <taxon>asterids</taxon>
        <taxon>lamiids</taxon>
        <taxon>Solanales</taxon>
        <taxon>Solanaceae</taxon>
        <taxon>Nicotianoideae</taxon>
        <taxon>Nicotianeae</taxon>
        <taxon>Nicotiana</taxon>
    </lineage>
</organism>
<dbReference type="STRING" id="4097.A0A1S4C2V8"/>
<evidence type="ECO:0000256" key="12">
    <source>
        <dbReference type="ARBA" id="ARBA00048059"/>
    </source>
</evidence>
<gene>
    <name evidence="15" type="primary">LOC107814581</name>
</gene>
<dbReference type="Gene3D" id="3.40.50.1000">
    <property type="entry name" value="HAD superfamily/HAD-like"/>
    <property type="match status" value="1"/>
</dbReference>
<proteinExistence type="inferred from homology"/>
<dbReference type="KEGG" id="nta:107814581"/>
<evidence type="ECO:0000256" key="7">
    <source>
        <dbReference type="ARBA" id="ARBA00023002"/>
    </source>
</evidence>
<evidence type="ECO:0000256" key="4">
    <source>
        <dbReference type="ARBA" id="ARBA00017725"/>
    </source>
</evidence>
<dbReference type="AlphaFoldDB" id="A0A1S4C2V8"/>
<dbReference type="OMA" id="PYRIFPD"/>
<evidence type="ECO:0000259" key="14">
    <source>
        <dbReference type="Pfam" id="PF02788"/>
    </source>
</evidence>
<evidence type="ECO:0000256" key="3">
    <source>
        <dbReference type="ARBA" id="ARBA00012287"/>
    </source>
</evidence>
<keyword evidence="8" id="KW-0503">Monooxygenase</keyword>
<dbReference type="SUPFAM" id="SSF56784">
    <property type="entry name" value="HAD-like"/>
    <property type="match status" value="1"/>
</dbReference>
<evidence type="ECO:0000256" key="5">
    <source>
        <dbReference type="ARBA" id="ARBA00022567"/>
    </source>
</evidence>
<dbReference type="GO" id="GO:0004497">
    <property type="term" value="F:monooxygenase activity"/>
    <property type="evidence" value="ECO:0007669"/>
    <property type="project" value="UniProtKB-KW"/>
</dbReference>
<keyword evidence="9" id="KW-0601">Photorespiration</keyword>
<evidence type="ECO:0000256" key="11">
    <source>
        <dbReference type="ARBA" id="ARBA00023300"/>
    </source>
</evidence>
<dbReference type="Gene3D" id="3.30.70.150">
    <property type="entry name" value="RuBisCO large subunit, N-terminal domain"/>
    <property type="match status" value="1"/>
</dbReference>
<reference evidence="15" key="1">
    <citation type="submission" date="2025-08" db="UniProtKB">
        <authorList>
            <consortium name="RefSeq"/>
        </authorList>
    </citation>
    <scope>IDENTIFICATION</scope>
</reference>
<keyword evidence="7" id="KW-0560">Oxidoreductase</keyword>
<name>A0A1S4C2V8_TOBAC</name>
<dbReference type="Pfam" id="PF00702">
    <property type="entry name" value="Hydrolase"/>
    <property type="match status" value="1"/>
</dbReference>
<feature type="non-terminal residue" evidence="15">
    <location>
        <position position="1"/>
    </location>
</feature>
<keyword evidence="10" id="KW-0456">Lyase</keyword>
<sequence>TLTAFKGELGDYYCMAAKAAGKQCPDYKLRAAVAAESSTGTWTTVWTDGLTNLDRYKGRCYRIEHVVGEKDQYIAYVAYPLDLFEEGSVTNMQGYEYDEETFEKIFRCIYATFVPSAPYSIFPDSKPFLGEGHHNWAGQQCRVSVSGRNSCCFRLASVVTLFFVSETKIRDLSGTLGVFSGLEGVEKPDPRLFEIALKRARNVAPEEVLHIGDSMRKDYLPARSVGMHALLLDRFRTANLHAPKDISLKRYFTVLH</sequence>
<dbReference type="InterPro" id="IPR017443">
    <property type="entry name" value="RuBisCO_lsu_fd_N"/>
</dbReference>
<protein>
    <recommendedName>
        <fullName evidence="4">Ribulose bisphosphate carboxylase large chain</fullName>
        <ecNumber evidence="3">4.1.1.39</ecNumber>
    </recommendedName>
</protein>
<keyword evidence="5" id="KW-0113">Calvin cycle</keyword>
<evidence type="ECO:0000256" key="1">
    <source>
        <dbReference type="ARBA" id="ARBA00004474"/>
    </source>
</evidence>
<comment type="similarity">
    <text evidence="2">Belongs to the RuBisCO large chain family. Type I subfamily.</text>
</comment>
<dbReference type="PANTHER" id="PTHR47105">
    <property type="entry name" value="OS02G0173600 PROTEIN"/>
    <property type="match status" value="1"/>
</dbReference>